<evidence type="ECO:0000259" key="2">
    <source>
        <dbReference type="Pfam" id="PF18803"/>
    </source>
</evidence>
<organism evidence="3 4">
    <name type="scientific">Mycena sanguinolenta</name>
    <dbReference type="NCBI Taxonomy" id="230812"/>
    <lineage>
        <taxon>Eukaryota</taxon>
        <taxon>Fungi</taxon>
        <taxon>Dikarya</taxon>
        <taxon>Basidiomycota</taxon>
        <taxon>Agaricomycotina</taxon>
        <taxon>Agaricomycetes</taxon>
        <taxon>Agaricomycetidae</taxon>
        <taxon>Agaricales</taxon>
        <taxon>Marasmiineae</taxon>
        <taxon>Mycenaceae</taxon>
        <taxon>Mycena</taxon>
    </lineage>
</organism>
<dbReference type="Pfam" id="PF18803">
    <property type="entry name" value="CxC2"/>
    <property type="match status" value="1"/>
</dbReference>
<name>A0A8H6X699_9AGAR</name>
<protein>
    <recommendedName>
        <fullName evidence="2">CxC2-like cysteine cluster KDZ transposase-associated domain-containing protein</fullName>
    </recommendedName>
</protein>
<gene>
    <name evidence="3" type="ORF">MSAN_02365200</name>
</gene>
<keyword evidence="4" id="KW-1185">Reference proteome</keyword>
<dbReference type="AlphaFoldDB" id="A0A8H6X699"/>
<feature type="domain" description="CxC2-like cysteine cluster KDZ transposase-associated" evidence="2">
    <location>
        <begin position="403"/>
        <end position="510"/>
    </location>
</feature>
<dbReference type="InterPro" id="IPR040521">
    <property type="entry name" value="KDZ"/>
</dbReference>
<dbReference type="EMBL" id="JACAZH010000045">
    <property type="protein sequence ID" value="KAF7334786.1"/>
    <property type="molecule type" value="Genomic_DNA"/>
</dbReference>
<evidence type="ECO:0000256" key="1">
    <source>
        <dbReference type="SAM" id="MobiDB-lite"/>
    </source>
</evidence>
<evidence type="ECO:0000313" key="4">
    <source>
        <dbReference type="Proteomes" id="UP000623467"/>
    </source>
</evidence>
<comment type="caution">
    <text evidence="3">The sequence shown here is derived from an EMBL/GenBank/DDBJ whole genome shotgun (WGS) entry which is preliminary data.</text>
</comment>
<proteinExistence type="predicted"/>
<evidence type="ECO:0000313" key="3">
    <source>
        <dbReference type="EMBL" id="KAF7334786.1"/>
    </source>
</evidence>
<dbReference type="Pfam" id="PF18758">
    <property type="entry name" value="KDZ"/>
    <property type="match status" value="1"/>
</dbReference>
<dbReference type="OrthoDB" id="3257613at2759"/>
<reference evidence="3" key="1">
    <citation type="submission" date="2020-05" db="EMBL/GenBank/DDBJ databases">
        <title>Mycena genomes resolve the evolution of fungal bioluminescence.</title>
        <authorList>
            <person name="Tsai I.J."/>
        </authorList>
    </citation>
    <scope>NUCLEOTIDE SEQUENCE</scope>
    <source>
        <strain evidence="3">160909Yilan</strain>
    </source>
</reference>
<dbReference type="Proteomes" id="UP000623467">
    <property type="component" value="Unassembled WGS sequence"/>
</dbReference>
<accession>A0A8H6X699</accession>
<sequence length="762" mass="85289">MNSLDESHNDAATEGLIIEHAVAGGMEEEQRSRLCATGDYSNGGDAVDLEKGEAIHNICRLIQRLKGDDDVGYMVTYCVNCSFTHHSHSDPGRFDRSVHDGTRLEMVEGGAQGLAEGWEEDDEVPALLEAEKFRLIPDRPDRPPYYSQYGLALCLLSSFTAHHTSPRCHRPPPYLPLTPDDHVGATSSSSSSDAYVDDLDYCLTPTKRRPQALSDEDEPIVRSVSGSATTAEVAQPQRRRHKRPREGDDGEVIPASLEGTSVPAPGYVSAPVASAEPPSSDSPSPPADTDTLVEGVEPPTEKFGALAEKERKRPQARGASVHMNKARDHFDRIQDAVLASFDHKDRGKLCCCGAQGEKTIYRCVDCFKSPMNCQKCIVKLHEHTPFHRIESWNGLHFVRTSLHAAGMILHMCFNPVNGACPNTEKTPKRQVMTLGEENGFHEVEVEFCGCNVGQTSVDQLLAVKLLPSSFSIVKTVFTWTVMKQFHIHSLTSKKSAYDYIKALCKITDNASYLDVKDRYREFQFAYRIWRFLALKRRTGQAHGIDKFVPHRRPGSLTTGSTTQTNQRNTYTHYFCRRMETSSYRGKTSATIRTTWLLNAGAGYFVETEEYNRYVALAKPVEDPGTCSHLSAARMQNIAKFKNAVISGVVAVQCARHGFYLPQGMVDLTKGEAFAKTDYAIAYALGEATPQRWIMLTYDIWCQYSINLLARIANWFPSMLTIFEKIRGAIPKMHIHGHIALCQLLWNLNWLRYHLYDPHFATN</sequence>
<feature type="compositionally biased region" description="Low complexity" evidence="1">
    <location>
        <begin position="268"/>
        <end position="282"/>
    </location>
</feature>
<feature type="region of interest" description="Disordered" evidence="1">
    <location>
        <begin position="207"/>
        <end position="298"/>
    </location>
</feature>
<dbReference type="InterPro" id="IPR041457">
    <property type="entry name" value="CxC2_KDZ-assoc"/>
</dbReference>
<feature type="region of interest" description="Disordered" evidence="1">
    <location>
        <begin position="167"/>
        <end position="195"/>
    </location>
</feature>